<dbReference type="Proteomes" id="UP001163223">
    <property type="component" value="Chromosome"/>
</dbReference>
<accession>A0ACD4NSE9</accession>
<keyword evidence="2" id="KW-1185">Reference proteome</keyword>
<reference evidence="1" key="1">
    <citation type="submission" date="2022-11" db="EMBL/GenBank/DDBJ databases">
        <title>beta-Carotene-producing bacterium, Jeongeuplla avenae sp. nov., alleviates the salt stress of Arabidopsis seedlings.</title>
        <authorList>
            <person name="Jiang L."/>
            <person name="Lee J."/>
        </authorList>
    </citation>
    <scope>NUCLEOTIDE SEQUENCE</scope>
    <source>
        <strain evidence="1">DY_R2A_6</strain>
    </source>
</reference>
<dbReference type="EMBL" id="CP113520">
    <property type="protein sequence ID" value="WAJ29607.1"/>
    <property type="molecule type" value="Genomic_DNA"/>
</dbReference>
<name>A0ACD4NSE9_9HYPH</name>
<organism evidence="1 2">
    <name type="scientific">Antarcticirhabdus aurantiaca</name>
    <dbReference type="NCBI Taxonomy" id="2606717"/>
    <lineage>
        <taxon>Bacteria</taxon>
        <taxon>Pseudomonadati</taxon>
        <taxon>Pseudomonadota</taxon>
        <taxon>Alphaproteobacteria</taxon>
        <taxon>Hyphomicrobiales</taxon>
        <taxon>Aurantimonadaceae</taxon>
        <taxon>Antarcticirhabdus</taxon>
    </lineage>
</organism>
<gene>
    <name evidence="1" type="ORF">OXU80_05065</name>
</gene>
<proteinExistence type="predicted"/>
<evidence type="ECO:0000313" key="1">
    <source>
        <dbReference type="EMBL" id="WAJ29607.1"/>
    </source>
</evidence>
<protein>
    <submittedName>
        <fullName evidence="1">DUF2934 domain-containing protein</fullName>
    </submittedName>
</protein>
<evidence type="ECO:0000313" key="2">
    <source>
        <dbReference type="Proteomes" id="UP001163223"/>
    </source>
</evidence>
<sequence length="86" mass="10176">MTFYEDTEALRSRAHQIWMSEGCPDGRALEHWLEAAREQRRVYDPAQPWYGEGAPRGEAAFMRRMLWQPQPHEAGRLREDAFARLM</sequence>